<dbReference type="AlphaFoldDB" id="S2EXD1"/>
<proteinExistence type="predicted"/>
<reference evidence="2 3" key="1">
    <citation type="journal article" date="2012" name="J. Bacteriol.">
        <title>Genome Sequence of "Candidatus Nitrosoarchaeum limnia" BG20, a Low-Salinity Ammonia-Oxidizing Archaeon from the San Francisco Bay Estuary.</title>
        <authorList>
            <person name="Mosier A.C."/>
            <person name="Allen E.E."/>
            <person name="Kim M."/>
            <person name="Ferriera S."/>
            <person name="Francis C.A."/>
        </authorList>
    </citation>
    <scope>NUCLEOTIDE SEQUENCE [LARGE SCALE GENOMIC DNA]</scope>
    <source>
        <strain evidence="2 3">BG20</strain>
    </source>
</reference>
<dbReference type="EMBL" id="AHJG01000004">
    <property type="protein sequence ID" value="EPA06859.1"/>
    <property type="molecule type" value="Genomic_DNA"/>
</dbReference>
<gene>
    <name evidence="2" type="ORF">BG20_I2478</name>
</gene>
<name>S2EXD1_9ARCH</name>
<accession>S2EXD1</accession>
<keyword evidence="1" id="KW-0472">Membrane</keyword>
<evidence type="ECO:0000256" key="1">
    <source>
        <dbReference type="SAM" id="Phobius"/>
    </source>
</evidence>
<feature type="non-terminal residue" evidence="2">
    <location>
        <position position="325"/>
    </location>
</feature>
<evidence type="ECO:0000313" key="3">
    <source>
        <dbReference type="Proteomes" id="UP000014065"/>
    </source>
</evidence>
<feature type="transmembrane region" description="Helical" evidence="1">
    <location>
        <begin position="7"/>
        <end position="25"/>
    </location>
</feature>
<dbReference type="Proteomes" id="UP000014065">
    <property type="component" value="Unassembled WGS sequence"/>
</dbReference>
<keyword evidence="1" id="KW-0812">Transmembrane</keyword>
<evidence type="ECO:0000313" key="2">
    <source>
        <dbReference type="EMBL" id="EPA06859.1"/>
    </source>
</evidence>
<protein>
    <submittedName>
        <fullName evidence="2">Uncharacterized protein</fullName>
    </submittedName>
</protein>
<keyword evidence="3" id="KW-1185">Reference proteome</keyword>
<comment type="caution">
    <text evidence="2">The sequence shown here is derived from an EMBL/GenBank/DDBJ whole genome shotgun (WGS) entry which is preliminary data.</text>
</comment>
<dbReference type="RefSeq" id="WP_010189402.1">
    <property type="nucleotide sequence ID" value="NZ_AHJG01000004.1"/>
</dbReference>
<keyword evidence="1" id="KW-1133">Transmembrane helix</keyword>
<sequence>MAGIDKAAIAFSIAIVAVGVGFAFYHGNVQDNTPVVSAPVVTKTVPTTAPQAQFGADIAAKVKQETPTKALKAGWERITSATDPGVGHEAHQLAIILAPSDKVYSGTLQYDASEPIQLVSLTGPLKDGEDKGQAIWTPDGKTKFALTFVDPMNAAGEWKFAGNALAVHTMKTTPFTVDYKVDYKENPTSPTVMTGTIQSVQDPGVGHEAHQLAVILAPSSDMYSGILSYSASESIQLVSLRGPISADEKPAQIWTPDGKTIFELTFVDPKNAMGSWEFKGNALAVHTMNTNPFTVSYSVSATASKSAEMKDGMMMEQKTNEPSKT</sequence>
<organism evidence="2 3">
    <name type="scientific">Candidatus Nitrosarchaeum limnium BG20</name>
    <dbReference type="NCBI Taxonomy" id="859192"/>
    <lineage>
        <taxon>Archaea</taxon>
        <taxon>Nitrososphaerota</taxon>
        <taxon>Nitrososphaeria</taxon>
        <taxon>Nitrosopumilales</taxon>
        <taxon>Nitrosopumilaceae</taxon>
        <taxon>Nitrosarchaeum</taxon>
    </lineage>
</organism>
<dbReference type="OrthoDB" id="10181at2157"/>